<proteinExistence type="predicted"/>
<organism evidence="2 3">
    <name type="scientific">Stenotrophomonas pavanii</name>
    <dbReference type="NCBI Taxonomy" id="487698"/>
    <lineage>
        <taxon>Bacteria</taxon>
        <taxon>Pseudomonadati</taxon>
        <taxon>Pseudomonadota</taxon>
        <taxon>Gammaproteobacteria</taxon>
        <taxon>Lysobacterales</taxon>
        <taxon>Lysobacteraceae</taxon>
        <taxon>Stenotrophomonas</taxon>
    </lineage>
</organism>
<evidence type="ECO:0000256" key="1">
    <source>
        <dbReference type="SAM" id="MobiDB-lite"/>
    </source>
</evidence>
<reference evidence="2 3" key="1">
    <citation type="submission" date="2017-06" db="EMBL/GenBank/DDBJ databases">
        <authorList>
            <person name="Kim H.J."/>
            <person name="Triplett B.A."/>
        </authorList>
    </citation>
    <scope>NUCLEOTIDE SEQUENCE [LARGE SCALE GENOMIC DNA]</scope>
    <source>
        <strain evidence="2 3">S18795</strain>
    </source>
</reference>
<sequence>MDAAAKPPRMGLRRLPQPDPPRLPTGSPLLLRLLLLLLLLLQLAAGAGRSPADKPRPATVRRTGNPEPASTLAR</sequence>
<evidence type="ECO:0000313" key="3">
    <source>
        <dbReference type="Proteomes" id="UP000197904"/>
    </source>
</evidence>
<accession>A0A246KYI0</accession>
<feature type="region of interest" description="Disordered" evidence="1">
    <location>
        <begin position="47"/>
        <end position="74"/>
    </location>
</feature>
<evidence type="ECO:0000313" key="2">
    <source>
        <dbReference type="EMBL" id="OWR33459.1"/>
    </source>
</evidence>
<gene>
    <name evidence="2" type="ORF">CEE55_11675</name>
</gene>
<dbReference type="Proteomes" id="UP000197904">
    <property type="component" value="Unassembled WGS sequence"/>
</dbReference>
<name>A0A246KYI0_9GAMM</name>
<dbReference type="AlphaFoldDB" id="A0A246KYI0"/>
<protein>
    <submittedName>
        <fullName evidence="2">Uncharacterized protein</fullName>
    </submittedName>
</protein>
<feature type="region of interest" description="Disordered" evidence="1">
    <location>
        <begin position="1"/>
        <end position="26"/>
    </location>
</feature>
<dbReference type="EMBL" id="NIXP01000080">
    <property type="protein sequence ID" value="OWR33459.1"/>
    <property type="molecule type" value="Genomic_DNA"/>
</dbReference>
<comment type="caution">
    <text evidence="2">The sequence shown here is derived from an EMBL/GenBank/DDBJ whole genome shotgun (WGS) entry which is preliminary data.</text>
</comment>